<comment type="caution">
    <text evidence="2">The sequence shown here is derived from an EMBL/GenBank/DDBJ whole genome shotgun (WGS) entry which is preliminary data.</text>
</comment>
<gene>
    <name evidence="2" type="ORF">MMEN_LOCUS19255</name>
</gene>
<dbReference type="EMBL" id="CAJRST010038888">
    <property type="protein sequence ID" value="CAG6014258.1"/>
    <property type="molecule type" value="Genomic_DNA"/>
</dbReference>
<dbReference type="Proteomes" id="UP000677803">
    <property type="component" value="Unassembled WGS sequence"/>
</dbReference>
<name>A0A8S4BTJ3_9TELE</name>
<protein>
    <submittedName>
        <fullName evidence="2">(Atlantic silverside) hypothetical protein</fullName>
    </submittedName>
</protein>
<feature type="region of interest" description="Disordered" evidence="1">
    <location>
        <begin position="92"/>
        <end position="112"/>
    </location>
</feature>
<accession>A0A8S4BTJ3</accession>
<evidence type="ECO:0000256" key="1">
    <source>
        <dbReference type="SAM" id="MobiDB-lite"/>
    </source>
</evidence>
<reference evidence="2" key="1">
    <citation type="submission" date="2021-05" db="EMBL/GenBank/DDBJ databases">
        <authorList>
            <person name="Tigano A."/>
        </authorList>
    </citation>
    <scope>NUCLEOTIDE SEQUENCE</scope>
</reference>
<evidence type="ECO:0000313" key="3">
    <source>
        <dbReference type="Proteomes" id="UP000677803"/>
    </source>
</evidence>
<organism evidence="2 3">
    <name type="scientific">Menidia menidia</name>
    <name type="common">Atlantic silverside</name>
    <dbReference type="NCBI Taxonomy" id="238744"/>
    <lineage>
        <taxon>Eukaryota</taxon>
        <taxon>Metazoa</taxon>
        <taxon>Chordata</taxon>
        <taxon>Craniata</taxon>
        <taxon>Vertebrata</taxon>
        <taxon>Euteleostomi</taxon>
        <taxon>Actinopterygii</taxon>
        <taxon>Neopterygii</taxon>
        <taxon>Teleostei</taxon>
        <taxon>Neoteleostei</taxon>
        <taxon>Acanthomorphata</taxon>
        <taxon>Ovalentaria</taxon>
        <taxon>Atherinomorphae</taxon>
        <taxon>Atheriniformes</taxon>
        <taxon>Atherinopsidae</taxon>
        <taxon>Menidiinae</taxon>
        <taxon>Menidia</taxon>
    </lineage>
</organism>
<proteinExistence type="predicted"/>
<dbReference type="AlphaFoldDB" id="A0A8S4BTJ3"/>
<evidence type="ECO:0000313" key="2">
    <source>
        <dbReference type="EMBL" id="CAG6014258.1"/>
    </source>
</evidence>
<dbReference type="OrthoDB" id="10539738at2759"/>
<keyword evidence="3" id="KW-1185">Reference proteome</keyword>
<sequence>MEFELEPIKLTMGEVVTPFHCMKFDMATEKQRLEQMDSLVKETCDMEVGLKRTRSGRIIKSTTETNVTLKSKQSATVKDKMVSQYDVLSSQESLASSTANKKRKFSEPKEHY</sequence>